<dbReference type="Gene3D" id="1.10.10.10">
    <property type="entry name" value="Winged helix-like DNA-binding domain superfamily/Winged helix DNA-binding domain"/>
    <property type="match status" value="1"/>
</dbReference>
<dbReference type="GO" id="GO:0006352">
    <property type="term" value="P:DNA-templated transcription initiation"/>
    <property type="evidence" value="ECO:0007669"/>
    <property type="project" value="InterPro"/>
</dbReference>
<comment type="similarity">
    <text evidence="1">Belongs to the sigma-70 factor family. ECF subfamily.</text>
</comment>
<protein>
    <submittedName>
        <fullName evidence="7">RNA polymerase sigma factor (Sigma-70 family)</fullName>
    </submittedName>
</protein>
<comment type="caution">
    <text evidence="7">The sequence shown here is derived from an EMBL/GenBank/DDBJ whole genome shotgun (WGS) entry which is preliminary data.</text>
</comment>
<evidence type="ECO:0000256" key="4">
    <source>
        <dbReference type="ARBA" id="ARBA00023125"/>
    </source>
</evidence>
<organism evidence="7 8">
    <name type="scientific">Saccharothrix ecbatanensis</name>
    <dbReference type="NCBI Taxonomy" id="1105145"/>
    <lineage>
        <taxon>Bacteria</taxon>
        <taxon>Bacillati</taxon>
        <taxon>Actinomycetota</taxon>
        <taxon>Actinomycetes</taxon>
        <taxon>Pseudonocardiales</taxon>
        <taxon>Pseudonocardiaceae</taxon>
        <taxon>Saccharothrix</taxon>
    </lineage>
</organism>
<dbReference type="SUPFAM" id="SSF88946">
    <property type="entry name" value="Sigma2 domain of RNA polymerase sigma factors"/>
    <property type="match status" value="1"/>
</dbReference>
<name>A0A7W9HDP6_9PSEU</name>
<evidence type="ECO:0000256" key="3">
    <source>
        <dbReference type="ARBA" id="ARBA00023082"/>
    </source>
</evidence>
<gene>
    <name evidence="7" type="ORF">F4560_000140</name>
</gene>
<dbReference type="EMBL" id="JACHMO010000001">
    <property type="protein sequence ID" value="MBB5800372.1"/>
    <property type="molecule type" value="Genomic_DNA"/>
</dbReference>
<dbReference type="Proteomes" id="UP000552097">
    <property type="component" value="Unassembled WGS sequence"/>
</dbReference>
<evidence type="ECO:0000256" key="2">
    <source>
        <dbReference type="ARBA" id="ARBA00023015"/>
    </source>
</evidence>
<evidence type="ECO:0000256" key="5">
    <source>
        <dbReference type="ARBA" id="ARBA00023163"/>
    </source>
</evidence>
<dbReference type="InterPro" id="IPR013325">
    <property type="entry name" value="RNA_pol_sigma_r2"/>
</dbReference>
<dbReference type="GO" id="GO:0003677">
    <property type="term" value="F:DNA binding"/>
    <property type="evidence" value="ECO:0007669"/>
    <property type="project" value="UniProtKB-KW"/>
</dbReference>
<dbReference type="GO" id="GO:0016987">
    <property type="term" value="F:sigma factor activity"/>
    <property type="evidence" value="ECO:0007669"/>
    <property type="project" value="UniProtKB-KW"/>
</dbReference>
<keyword evidence="5" id="KW-0804">Transcription</keyword>
<dbReference type="AlphaFoldDB" id="A0A7W9HDP6"/>
<dbReference type="InterPro" id="IPR039425">
    <property type="entry name" value="RNA_pol_sigma-70-like"/>
</dbReference>
<keyword evidence="3" id="KW-0731">Sigma factor</keyword>
<dbReference type="InterPro" id="IPR013324">
    <property type="entry name" value="RNA_pol_sigma_r3/r4-like"/>
</dbReference>
<keyword evidence="4" id="KW-0238">DNA-binding</keyword>
<dbReference type="PANTHER" id="PTHR43133:SF8">
    <property type="entry name" value="RNA POLYMERASE SIGMA FACTOR HI_1459-RELATED"/>
    <property type="match status" value="1"/>
</dbReference>
<proteinExistence type="inferred from homology"/>
<evidence type="ECO:0000259" key="6">
    <source>
        <dbReference type="Pfam" id="PF04542"/>
    </source>
</evidence>
<accession>A0A7W9HDP6</accession>
<reference evidence="7 8" key="1">
    <citation type="submission" date="2020-08" db="EMBL/GenBank/DDBJ databases">
        <title>Sequencing the genomes of 1000 actinobacteria strains.</title>
        <authorList>
            <person name="Klenk H.-P."/>
        </authorList>
    </citation>
    <scope>NUCLEOTIDE SEQUENCE [LARGE SCALE GENOMIC DNA]</scope>
    <source>
        <strain evidence="7 8">DSM 45486</strain>
    </source>
</reference>
<evidence type="ECO:0000256" key="1">
    <source>
        <dbReference type="ARBA" id="ARBA00010641"/>
    </source>
</evidence>
<evidence type="ECO:0000313" key="8">
    <source>
        <dbReference type="Proteomes" id="UP000552097"/>
    </source>
</evidence>
<dbReference type="RefSeq" id="WP_184914751.1">
    <property type="nucleotide sequence ID" value="NZ_JACHMO010000001.1"/>
</dbReference>
<dbReference type="InterPro" id="IPR036388">
    <property type="entry name" value="WH-like_DNA-bd_sf"/>
</dbReference>
<keyword evidence="8" id="KW-1185">Reference proteome</keyword>
<dbReference type="InterPro" id="IPR007627">
    <property type="entry name" value="RNA_pol_sigma70_r2"/>
</dbReference>
<dbReference type="Gene3D" id="1.10.1740.10">
    <property type="match status" value="1"/>
</dbReference>
<dbReference type="NCBIfam" id="TIGR02937">
    <property type="entry name" value="sigma70-ECF"/>
    <property type="match status" value="1"/>
</dbReference>
<feature type="domain" description="RNA polymerase sigma-70 region 2" evidence="6">
    <location>
        <begin position="25"/>
        <end position="92"/>
    </location>
</feature>
<dbReference type="InterPro" id="IPR014284">
    <property type="entry name" value="RNA_pol_sigma-70_dom"/>
</dbReference>
<keyword evidence="2" id="KW-0805">Transcription regulation</keyword>
<dbReference type="Pfam" id="PF04542">
    <property type="entry name" value="Sigma70_r2"/>
    <property type="match status" value="1"/>
</dbReference>
<sequence>MSHNTTDTLLLDHAARGWESAWRDIVRSYTPLVRAVCLRHGIRGADADDVGATVWLRLVLNLRTIRQPEALPGWLATTTRRECLMLMRGRHRHTPTDDEPVDQSEPAADVSLLDTERHEALRQALVLLPERDRTLLSLLFSDPPTPYDTIVENLGIPRGSIGPTRQRCLARIRRIPSIAALLDD</sequence>
<dbReference type="SUPFAM" id="SSF88659">
    <property type="entry name" value="Sigma3 and sigma4 domains of RNA polymerase sigma factors"/>
    <property type="match status" value="1"/>
</dbReference>
<evidence type="ECO:0000313" key="7">
    <source>
        <dbReference type="EMBL" id="MBB5800372.1"/>
    </source>
</evidence>
<dbReference type="PANTHER" id="PTHR43133">
    <property type="entry name" value="RNA POLYMERASE ECF-TYPE SIGMA FACTO"/>
    <property type="match status" value="1"/>
</dbReference>